<sequence>MGVSSSDLTSDDPAASDLDAVERARRARIGDLSVLFVVPFVLVAVFALPIEARRAYAFSYTEPTVVTAFTAHYVHLTPTHLAGNLVGFVLLASVAYRLSVVAGRRRLFFTSFVTFLLAFPFVLSGLNLAIPRDAVGFGFSGINMALLGYVSVVLVTVAEDCFGADGTRYGPALFFASTSYIVALVLPPSVTAIGLAAIGIVVAIPYGHAAARRSSRTLRGTVGHALATPGYSELLGVCAVVLLAYPIAGFPRPTPGGPRINVYVHFLGYALAFLVVHVFLLVDRRVPPVART</sequence>
<feature type="transmembrane region" description="Helical" evidence="1">
    <location>
        <begin position="231"/>
        <end position="250"/>
    </location>
</feature>
<accession>A0A256IS82</accession>
<keyword evidence="1" id="KW-1133">Transmembrane helix</keyword>
<keyword evidence="3" id="KW-1185">Reference proteome</keyword>
<evidence type="ECO:0008006" key="4">
    <source>
        <dbReference type="Google" id="ProtNLM"/>
    </source>
</evidence>
<dbReference type="RefSeq" id="WP_094529582.1">
    <property type="nucleotide sequence ID" value="NZ_NHPJ01000015.1"/>
</dbReference>
<feature type="transmembrane region" description="Helical" evidence="1">
    <location>
        <begin position="107"/>
        <end position="130"/>
    </location>
</feature>
<dbReference type="EMBL" id="NHPJ01000015">
    <property type="protein sequence ID" value="OYR59002.1"/>
    <property type="molecule type" value="Genomic_DNA"/>
</dbReference>
<name>A0A256IS82_9EURY</name>
<gene>
    <name evidence="2" type="ORF">DJ70_01670</name>
</gene>
<dbReference type="Proteomes" id="UP000216308">
    <property type="component" value="Unassembled WGS sequence"/>
</dbReference>
<feature type="transmembrane region" description="Helical" evidence="1">
    <location>
        <begin position="262"/>
        <end position="282"/>
    </location>
</feature>
<feature type="transmembrane region" description="Helical" evidence="1">
    <location>
        <begin position="192"/>
        <end position="211"/>
    </location>
</feature>
<proteinExistence type="predicted"/>
<reference evidence="2 3" key="1">
    <citation type="journal article" date="2014" name="Front. Microbiol.">
        <title>Population and genomic analysis of the genus Halorubrum.</title>
        <authorList>
            <person name="Fullmer M.S."/>
            <person name="Soucy S.M."/>
            <person name="Swithers K.S."/>
            <person name="Makkay A.M."/>
            <person name="Wheeler R."/>
            <person name="Ventosa A."/>
            <person name="Gogarten J.P."/>
            <person name="Papke R.T."/>
        </authorList>
    </citation>
    <scope>NUCLEOTIDE SEQUENCE [LARGE SCALE GENOMIC DNA]</scope>
    <source>
        <strain evidence="2 3">Cb34</strain>
    </source>
</reference>
<evidence type="ECO:0000313" key="3">
    <source>
        <dbReference type="Proteomes" id="UP000216308"/>
    </source>
</evidence>
<dbReference type="AlphaFoldDB" id="A0A256IS82"/>
<feature type="transmembrane region" description="Helical" evidence="1">
    <location>
        <begin position="32"/>
        <end position="50"/>
    </location>
</feature>
<protein>
    <recommendedName>
        <fullName evidence="4">Peptidase S54 rhomboid domain-containing protein</fullName>
    </recommendedName>
</protein>
<evidence type="ECO:0000313" key="2">
    <source>
        <dbReference type="EMBL" id="OYR59002.1"/>
    </source>
</evidence>
<dbReference type="OrthoDB" id="313547at2157"/>
<keyword evidence="1" id="KW-0472">Membrane</keyword>
<organism evidence="2 3">
    <name type="scientific">Halorubrum halodurans</name>
    <dbReference type="NCBI Taxonomy" id="1383851"/>
    <lineage>
        <taxon>Archaea</taxon>
        <taxon>Methanobacteriati</taxon>
        <taxon>Methanobacteriota</taxon>
        <taxon>Stenosarchaea group</taxon>
        <taxon>Halobacteria</taxon>
        <taxon>Halobacteriales</taxon>
        <taxon>Haloferacaceae</taxon>
        <taxon>Halorubrum</taxon>
    </lineage>
</organism>
<feature type="transmembrane region" description="Helical" evidence="1">
    <location>
        <begin position="81"/>
        <end position="100"/>
    </location>
</feature>
<keyword evidence="1" id="KW-0812">Transmembrane</keyword>
<feature type="transmembrane region" description="Helical" evidence="1">
    <location>
        <begin position="136"/>
        <end position="157"/>
    </location>
</feature>
<feature type="transmembrane region" description="Helical" evidence="1">
    <location>
        <begin position="169"/>
        <end position="186"/>
    </location>
</feature>
<comment type="caution">
    <text evidence="2">The sequence shown here is derived from an EMBL/GenBank/DDBJ whole genome shotgun (WGS) entry which is preliminary data.</text>
</comment>
<evidence type="ECO:0000256" key="1">
    <source>
        <dbReference type="SAM" id="Phobius"/>
    </source>
</evidence>